<sequence>MSGQTTLHNSTDLDSPSSVPRSLACRPAFARSSTAPANQPPTNRPAGLPAACAPMAATMNQHTAPHGYCGEDYPVAFSLPSNFDAAWAPQDDLSLHEPIDDVKWLGANHCSIDHNAWGPYSSIPTTMGLPELDFGSEGSHASSMVANNEGLMRFRHSFGLAPHIKAEDSGEMTKATMLESMPASLHTLTSPVIVNPVHVQSCSSPHTTPDGSLHGSVHIKRENHSQAPDSPSVGHSPSSTTSYTTHNSSTSTAEFADGIHVGPDYLQRIKRSYTTEATAQHQCELCSKLFQRNYNLRAHMQVHNPLREYPHECTHANCHRRFVRHADLHRHIESVHVRYKKYPCPQCGKRFTRKDTARRHTEDGCPHRRGVKHEFDTEQPLLDGRYSANTRPQIPGRVLDPALTGLESPTQ</sequence>
<keyword evidence="1" id="KW-0479">Metal-binding</keyword>
<evidence type="ECO:0000256" key="5">
    <source>
        <dbReference type="ARBA" id="ARBA00023242"/>
    </source>
</evidence>
<dbReference type="InterPro" id="IPR013087">
    <property type="entry name" value="Znf_C2H2_type"/>
</dbReference>
<gene>
    <name evidence="9" type="ORF">K461DRAFT_55336</name>
</gene>
<evidence type="ECO:0000259" key="8">
    <source>
        <dbReference type="PROSITE" id="PS50157"/>
    </source>
</evidence>
<dbReference type="PANTHER" id="PTHR14003:SF23">
    <property type="entry name" value="ZINC FINGER PROTEIN 143"/>
    <property type="match status" value="1"/>
</dbReference>
<keyword evidence="2" id="KW-0677">Repeat</keyword>
<keyword evidence="3 6" id="KW-0863">Zinc-finger</keyword>
<dbReference type="GO" id="GO:0005667">
    <property type="term" value="C:transcription regulator complex"/>
    <property type="evidence" value="ECO:0007669"/>
    <property type="project" value="TreeGrafter"/>
</dbReference>
<feature type="domain" description="C2H2-type" evidence="8">
    <location>
        <begin position="281"/>
        <end position="308"/>
    </location>
</feature>
<feature type="compositionally biased region" description="Polar residues" evidence="7">
    <location>
        <begin position="1"/>
        <end position="20"/>
    </location>
</feature>
<evidence type="ECO:0000256" key="4">
    <source>
        <dbReference type="ARBA" id="ARBA00022833"/>
    </source>
</evidence>
<dbReference type="FunFam" id="3.30.160.60:FF:000100">
    <property type="entry name" value="Zinc finger 45-like"/>
    <property type="match status" value="1"/>
</dbReference>
<evidence type="ECO:0000256" key="6">
    <source>
        <dbReference type="PROSITE-ProRule" id="PRU00042"/>
    </source>
</evidence>
<keyword evidence="10" id="KW-1185">Reference proteome</keyword>
<evidence type="ECO:0000313" key="10">
    <source>
        <dbReference type="Proteomes" id="UP000799439"/>
    </source>
</evidence>
<dbReference type="InterPro" id="IPR036236">
    <property type="entry name" value="Znf_C2H2_sf"/>
</dbReference>
<feature type="compositionally biased region" description="Polar residues" evidence="7">
    <location>
        <begin position="225"/>
        <end position="235"/>
    </location>
</feature>
<evidence type="ECO:0000256" key="1">
    <source>
        <dbReference type="ARBA" id="ARBA00022723"/>
    </source>
</evidence>
<dbReference type="Pfam" id="PF00096">
    <property type="entry name" value="zf-C2H2"/>
    <property type="match status" value="2"/>
</dbReference>
<feature type="region of interest" description="Disordered" evidence="7">
    <location>
        <begin position="223"/>
        <end position="255"/>
    </location>
</feature>
<dbReference type="EMBL" id="ML996092">
    <property type="protein sequence ID" value="KAF2148941.1"/>
    <property type="molecule type" value="Genomic_DNA"/>
</dbReference>
<evidence type="ECO:0000313" key="9">
    <source>
        <dbReference type="EMBL" id="KAF2148941.1"/>
    </source>
</evidence>
<proteinExistence type="predicted"/>
<organism evidence="9 10">
    <name type="scientific">Myriangium duriaei CBS 260.36</name>
    <dbReference type="NCBI Taxonomy" id="1168546"/>
    <lineage>
        <taxon>Eukaryota</taxon>
        <taxon>Fungi</taxon>
        <taxon>Dikarya</taxon>
        <taxon>Ascomycota</taxon>
        <taxon>Pezizomycotina</taxon>
        <taxon>Dothideomycetes</taxon>
        <taxon>Dothideomycetidae</taxon>
        <taxon>Myriangiales</taxon>
        <taxon>Myriangiaceae</taxon>
        <taxon>Myriangium</taxon>
    </lineage>
</organism>
<feature type="domain" description="C2H2-type" evidence="8">
    <location>
        <begin position="311"/>
        <end position="341"/>
    </location>
</feature>
<dbReference type="PANTHER" id="PTHR14003">
    <property type="entry name" value="TRANSCRIPTIONAL REPRESSOR PROTEIN YY"/>
    <property type="match status" value="1"/>
</dbReference>
<dbReference type="SUPFAM" id="SSF57667">
    <property type="entry name" value="beta-beta-alpha zinc fingers"/>
    <property type="match status" value="2"/>
</dbReference>
<feature type="domain" description="C2H2-type" evidence="8">
    <location>
        <begin position="342"/>
        <end position="367"/>
    </location>
</feature>
<dbReference type="AlphaFoldDB" id="A0A9P4IV04"/>
<feature type="region of interest" description="Disordered" evidence="7">
    <location>
        <begin position="1"/>
        <end position="25"/>
    </location>
</feature>
<name>A0A9P4IV04_9PEZI</name>
<dbReference type="OrthoDB" id="6910977at2759"/>
<dbReference type="PROSITE" id="PS00028">
    <property type="entry name" value="ZINC_FINGER_C2H2_1"/>
    <property type="match status" value="2"/>
</dbReference>
<evidence type="ECO:0000256" key="3">
    <source>
        <dbReference type="ARBA" id="ARBA00022771"/>
    </source>
</evidence>
<evidence type="ECO:0000256" key="7">
    <source>
        <dbReference type="SAM" id="MobiDB-lite"/>
    </source>
</evidence>
<feature type="region of interest" description="Disordered" evidence="7">
    <location>
        <begin position="355"/>
        <end position="411"/>
    </location>
</feature>
<feature type="compositionally biased region" description="Low complexity" evidence="7">
    <location>
        <begin position="236"/>
        <end position="252"/>
    </location>
</feature>
<dbReference type="GO" id="GO:0000981">
    <property type="term" value="F:DNA-binding transcription factor activity, RNA polymerase II-specific"/>
    <property type="evidence" value="ECO:0007669"/>
    <property type="project" value="TreeGrafter"/>
</dbReference>
<dbReference type="PROSITE" id="PS50157">
    <property type="entry name" value="ZINC_FINGER_C2H2_2"/>
    <property type="match status" value="3"/>
</dbReference>
<dbReference type="GO" id="GO:0000978">
    <property type="term" value="F:RNA polymerase II cis-regulatory region sequence-specific DNA binding"/>
    <property type="evidence" value="ECO:0007669"/>
    <property type="project" value="TreeGrafter"/>
</dbReference>
<keyword evidence="5" id="KW-0539">Nucleus</keyword>
<dbReference type="GO" id="GO:0008270">
    <property type="term" value="F:zinc ion binding"/>
    <property type="evidence" value="ECO:0007669"/>
    <property type="project" value="UniProtKB-KW"/>
</dbReference>
<protein>
    <recommendedName>
        <fullName evidence="8">C2H2-type domain-containing protein</fullName>
    </recommendedName>
</protein>
<reference evidence="9" key="1">
    <citation type="journal article" date="2020" name="Stud. Mycol.">
        <title>101 Dothideomycetes genomes: a test case for predicting lifestyles and emergence of pathogens.</title>
        <authorList>
            <person name="Haridas S."/>
            <person name="Albert R."/>
            <person name="Binder M."/>
            <person name="Bloem J."/>
            <person name="Labutti K."/>
            <person name="Salamov A."/>
            <person name="Andreopoulos B."/>
            <person name="Baker S."/>
            <person name="Barry K."/>
            <person name="Bills G."/>
            <person name="Bluhm B."/>
            <person name="Cannon C."/>
            <person name="Castanera R."/>
            <person name="Culley D."/>
            <person name="Daum C."/>
            <person name="Ezra D."/>
            <person name="Gonzalez J."/>
            <person name="Henrissat B."/>
            <person name="Kuo A."/>
            <person name="Liang C."/>
            <person name="Lipzen A."/>
            <person name="Lutzoni F."/>
            <person name="Magnuson J."/>
            <person name="Mondo S."/>
            <person name="Nolan M."/>
            <person name="Ohm R."/>
            <person name="Pangilinan J."/>
            <person name="Park H.-J."/>
            <person name="Ramirez L."/>
            <person name="Alfaro M."/>
            <person name="Sun H."/>
            <person name="Tritt A."/>
            <person name="Yoshinaga Y."/>
            <person name="Zwiers L.-H."/>
            <person name="Turgeon B."/>
            <person name="Goodwin S."/>
            <person name="Spatafora J."/>
            <person name="Crous P."/>
            <person name="Grigoriev I."/>
        </authorList>
    </citation>
    <scope>NUCLEOTIDE SEQUENCE</scope>
    <source>
        <strain evidence="9">CBS 260.36</strain>
    </source>
</reference>
<keyword evidence="4" id="KW-0862">Zinc</keyword>
<feature type="compositionally biased region" description="Basic and acidic residues" evidence="7">
    <location>
        <begin position="355"/>
        <end position="376"/>
    </location>
</feature>
<accession>A0A9P4IV04</accession>
<dbReference type="SMART" id="SM00355">
    <property type="entry name" value="ZnF_C2H2"/>
    <property type="match status" value="3"/>
</dbReference>
<dbReference type="Proteomes" id="UP000799439">
    <property type="component" value="Unassembled WGS sequence"/>
</dbReference>
<comment type="caution">
    <text evidence="9">The sequence shown here is derived from an EMBL/GenBank/DDBJ whole genome shotgun (WGS) entry which is preliminary data.</text>
</comment>
<dbReference type="Gene3D" id="3.30.160.60">
    <property type="entry name" value="Classic Zinc Finger"/>
    <property type="match status" value="2"/>
</dbReference>
<evidence type="ECO:0000256" key="2">
    <source>
        <dbReference type="ARBA" id="ARBA00022737"/>
    </source>
</evidence>
<dbReference type="GO" id="GO:0000785">
    <property type="term" value="C:chromatin"/>
    <property type="evidence" value="ECO:0007669"/>
    <property type="project" value="TreeGrafter"/>
</dbReference>